<keyword evidence="1" id="KW-1133">Transmembrane helix</keyword>
<feature type="transmembrane region" description="Helical" evidence="1">
    <location>
        <begin position="48"/>
        <end position="68"/>
    </location>
</feature>
<dbReference type="Proteomes" id="UP000283479">
    <property type="component" value="Unassembled WGS sequence"/>
</dbReference>
<dbReference type="RefSeq" id="WP_127950909.1">
    <property type="nucleotide sequence ID" value="NZ_RKLO01000001.1"/>
</dbReference>
<gene>
    <name evidence="4" type="ORF">EGT50_01950</name>
</gene>
<keyword evidence="1" id="KW-0472">Membrane</keyword>
<dbReference type="InterPro" id="IPR027787">
    <property type="entry name" value="Alpha/beta-hydrolase_catalytic"/>
</dbReference>
<feature type="domain" description="Alpha/beta-hydrolase catalytic" evidence="2">
    <location>
        <begin position="221"/>
        <end position="369"/>
    </location>
</feature>
<sequence length="449" mass="46697">MSAIPSTQFTAYRFLSITGALPRVGTSLAISAGTVVSLAPSLLPRSPVVQGMLTGVVVAALWGLTSLLGRLRRGPNTGPLPRLVSAVVSITAVTWSVSSADQWQNALRAAMALPPVGPEHWAQVGFWSAAVCLVAFGVSRGVAAVARRLGPLGCTALLALAFPFVWLVAVPAAASAAEQHFRTINATVDASLDADDQDSFVPWSTLGVEGRRFVADSSGGIRTYVGLDSAPDHDSRAALAVRELDRAGGFDRGHVVVAIPTGSGWIDGEAARGIEQRFDGDVAIVGQQYSYAPSWVTFLFGRSDAERSARALFAAVSTHVAAMPADTRPAVHVFGQSMGSVGGSAIFTGDDGAGAAACSALWVGPPAGTVDSRGATVLANSSDPVVWWSGALLTRPPDLSRTRVDAPVPQWVPFVSFVQTTVDMVFSLDAPTGHGHRYGVDQGLLMPDC</sequence>
<comment type="caution">
    <text evidence="4">The sequence shown here is derived from an EMBL/GenBank/DDBJ whole genome shotgun (WGS) entry which is preliminary data.</text>
</comment>
<evidence type="ECO:0000313" key="4">
    <source>
        <dbReference type="EMBL" id="RVW05389.1"/>
    </source>
</evidence>
<feature type="transmembrane region" description="Helical" evidence="1">
    <location>
        <begin position="80"/>
        <end position="100"/>
    </location>
</feature>
<organism evidence="4 5">
    <name type="scientific">Rhodococcus xishaensis</name>
    <dbReference type="NCBI Taxonomy" id="2487364"/>
    <lineage>
        <taxon>Bacteria</taxon>
        <taxon>Bacillati</taxon>
        <taxon>Actinomycetota</taxon>
        <taxon>Actinomycetes</taxon>
        <taxon>Mycobacteriales</taxon>
        <taxon>Nocardiaceae</taxon>
        <taxon>Rhodococcus</taxon>
    </lineage>
</organism>
<evidence type="ECO:0000256" key="1">
    <source>
        <dbReference type="SAM" id="Phobius"/>
    </source>
</evidence>
<dbReference type="InterPro" id="IPR027788">
    <property type="entry name" value="Alpha/beta-hydrolase_N_dom"/>
</dbReference>
<accession>A0A438B332</accession>
<dbReference type="EMBL" id="RKLO01000001">
    <property type="protein sequence ID" value="RVW05389.1"/>
    <property type="molecule type" value="Genomic_DNA"/>
</dbReference>
<feature type="domain" description="Alpha/beta-hydrolase catalytic" evidence="2">
    <location>
        <begin position="377"/>
        <end position="440"/>
    </location>
</feature>
<dbReference type="AlphaFoldDB" id="A0A438B332"/>
<feature type="transmembrane region" description="Helical" evidence="1">
    <location>
        <begin position="120"/>
        <end position="138"/>
    </location>
</feature>
<dbReference type="Pfam" id="PF15420">
    <property type="entry name" value="Abhydrolase_9_N"/>
    <property type="match status" value="1"/>
</dbReference>
<dbReference type="OrthoDB" id="4397445at2"/>
<protein>
    <recommendedName>
        <fullName evidence="6">Alpha/beta-hydrolase family protein</fullName>
    </recommendedName>
</protein>
<reference evidence="4 5" key="1">
    <citation type="submission" date="2018-11" db="EMBL/GenBank/DDBJ databases">
        <title>Rhodococcus spongicola sp. nov. and Rhodococcus xishaensis sp. nov. from marine sponges.</title>
        <authorList>
            <person name="Li L."/>
            <person name="Lin H.W."/>
        </authorList>
    </citation>
    <scope>NUCLEOTIDE SEQUENCE [LARGE SCALE GENOMIC DNA]</scope>
    <source>
        <strain evidence="4 5">LHW51113</strain>
    </source>
</reference>
<evidence type="ECO:0000259" key="2">
    <source>
        <dbReference type="Pfam" id="PF10081"/>
    </source>
</evidence>
<proteinExistence type="predicted"/>
<feature type="domain" description="Alpha/beta-hydrolase N-terminal" evidence="3">
    <location>
        <begin position="38"/>
        <end position="216"/>
    </location>
</feature>
<feature type="transmembrane region" description="Helical" evidence="1">
    <location>
        <begin position="150"/>
        <end position="174"/>
    </location>
</feature>
<keyword evidence="1" id="KW-0812">Transmembrane</keyword>
<evidence type="ECO:0000259" key="3">
    <source>
        <dbReference type="Pfam" id="PF15420"/>
    </source>
</evidence>
<evidence type="ECO:0008006" key="6">
    <source>
        <dbReference type="Google" id="ProtNLM"/>
    </source>
</evidence>
<dbReference type="Pfam" id="PF10081">
    <property type="entry name" value="Abhydrolase_9"/>
    <property type="match status" value="2"/>
</dbReference>
<evidence type="ECO:0000313" key="5">
    <source>
        <dbReference type="Proteomes" id="UP000283479"/>
    </source>
</evidence>
<feature type="transmembrane region" description="Helical" evidence="1">
    <location>
        <begin position="20"/>
        <end position="42"/>
    </location>
</feature>
<name>A0A438B332_9NOCA</name>
<keyword evidence="5" id="KW-1185">Reference proteome</keyword>